<dbReference type="OrthoDB" id="10250282at2759"/>
<evidence type="ECO:0000313" key="6">
    <source>
        <dbReference type="Proteomes" id="UP000828390"/>
    </source>
</evidence>
<dbReference type="InterPro" id="IPR043957">
    <property type="entry name" value="Vanin_C"/>
</dbReference>
<comment type="similarity">
    <text evidence="1">Belongs to the carbon-nitrogen hydrolase superfamily. BTD/VNN family.</text>
</comment>
<gene>
    <name evidence="5" type="ORF">DPMN_109243</name>
</gene>
<dbReference type="Gene3D" id="3.60.110.10">
    <property type="entry name" value="Carbon-nitrogen hydrolase"/>
    <property type="match status" value="1"/>
</dbReference>
<dbReference type="GO" id="GO:0016787">
    <property type="term" value="F:hydrolase activity"/>
    <property type="evidence" value="ECO:0007669"/>
    <property type="project" value="UniProtKB-KW"/>
</dbReference>
<dbReference type="AlphaFoldDB" id="A0A9D4QMT2"/>
<dbReference type="InterPro" id="IPR040154">
    <property type="entry name" value="Biotinidase/VNN"/>
</dbReference>
<dbReference type="PANTHER" id="PTHR10609:SF27">
    <property type="entry name" value="CN HYDROLASE DOMAIN-CONTAINING PROTEIN-RELATED"/>
    <property type="match status" value="1"/>
</dbReference>
<organism evidence="5 6">
    <name type="scientific">Dreissena polymorpha</name>
    <name type="common">Zebra mussel</name>
    <name type="synonym">Mytilus polymorpha</name>
    <dbReference type="NCBI Taxonomy" id="45954"/>
    <lineage>
        <taxon>Eukaryota</taxon>
        <taxon>Metazoa</taxon>
        <taxon>Spiralia</taxon>
        <taxon>Lophotrochozoa</taxon>
        <taxon>Mollusca</taxon>
        <taxon>Bivalvia</taxon>
        <taxon>Autobranchia</taxon>
        <taxon>Heteroconchia</taxon>
        <taxon>Euheterodonta</taxon>
        <taxon>Imparidentia</taxon>
        <taxon>Neoheterodontei</taxon>
        <taxon>Myida</taxon>
        <taxon>Dreissenoidea</taxon>
        <taxon>Dreissenidae</taxon>
        <taxon>Dreissena</taxon>
    </lineage>
</organism>
<dbReference type="Pfam" id="PF19018">
    <property type="entry name" value="Vanin_C"/>
    <property type="match status" value="1"/>
</dbReference>
<accession>A0A9D4QMT2</accession>
<dbReference type="InterPro" id="IPR003010">
    <property type="entry name" value="C-N_Hydrolase"/>
</dbReference>
<dbReference type="Proteomes" id="UP000828390">
    <property type="component" value="Unassembled WGS sequence"/>
</dbReference>
<evidence type="ECO:0000313" key="5">
    <source>
        <dbReference type="EMBL" id="KAH3835875.1"/>
    </source>
</evidence>
<evidence type="ECO:0000256" key="1">
    <source>
        <dbReference type="ARBA" id="ARBA00008225"/>
    </source>
</evidence>
<name>A0A9D4QMT2_DREPO</name>
<evidence type="ECO:0000256" key="2">
    <source>
        <dbReference type="ARBA" id="ARBA00022801"/>
    </source>
</evidence>
<reference evidence="5" key="2">
    <citation type="submission" date="2020-11" db="EMBL/GenBank/DDBJ databases">
        <authorList>
            <person name="McCartney M.A."/>
            <person name="Auch B."/>
            <person name="Kono T."/>
            <person name="Mallez S."/>
            <person name="Becker A."/>
            <person name="Gohl D.M."/>
            <person name="Silverstein K.A.T."/>
            <person name="Koren S."/>
            <person name="Bechman K.B."/>
            <person name="Herman A."/>
            <person name="Abrahante J.E."/>
            <person name="Garbe J."/>
        </authorList>
    </citation>
    <scope>NUCLEOTIDE SEQUENCE</scope>
    <source>
        <strain evidence="5">Duluth1</strain>
        <tissue evidence="5">Whole animal</tissue>
    </source>
</reference>
<keyword evidence="3" id="KW-0812">Transmembrane</keyword>
<protein>
    <recommendedName>
        <fullName evidence="4">CN hydrolase domain-containing protein</fullName>
    </recommendedName>
</protein>
<dbReference type="InterPro" id="IPR036526">
    <property type="entry name" value="C-N_Hydrolase_sf"/>
</dbReference>
<dbReference type="PROSITE" id="PS50263">
    <property type="entry name" value="CN_HYDROLASE"/>
    <property type="match status" value="1"/>
</dbReference>
<dbReference type="EMBL" id="JAIWYP010000004">
    <property type="protein sequence ID" value="KAH3835875.1"/>
    <property type="molecule type" value="Genomic_DNA"/>
</dbReference>
<keyword evidence="2" id="KW-0378">Hydrolase</keyword>
<sequence>MAPNTAYTWTFLALHLLLIGHVMLMESVPTKKTYRAAVFEHAVIPPPIWAKTRHMAVDQMMFNLRIYEEQAHIAGKKGVDIIVFPEDGLYGLHLRTRMFIYWYLEPIPDPVYVKDWVPCDEPMRFPQADVQVFLSCLAKRNKMYVVANMGDIKKCLAGVDPNCNLKDGVYMFNTNVAYDRHGKFIARYHKQHLFLEPQFNAPVNPEYIFFDTEFGRFGMMVGNDVLFHDPGLELIRHHGVTDIAIPTSWPDNLPYYSAIGYMSSFAIGHSVNMLVANLHDVHPGSSLHGSGIFTPAGAQTYMRDPFTLRGHLLIADVPINVRKIPNLACDVGLTQFGPAEMKALMHPEFKTTVLKDWFDFVLVKGTAGAVTICQNGFCCFLQYDKAKTYDVFAFGVFHGIHKSYGQMYEQICLLTKCRDYNAQSCGYPVLHSSTKFKSFRITGNFTTPFIHPQIVVADPKLNLGLPAPGSFLYGPGGLQGTSVERPLLHAALIGRLYHKDCINCIGV</sequence>
<feature type="domain" description="CN hydrolase" evidence="4">
    <location>
        <begin position="39"/>
        <end position="319"/>
    </location>
</feature>
<keyword evidence="6" id="KW-1185">Reference proteome</keyword>
<evidence type="ECO:0000256" key="3">
    <source>
        <dbReference type="SAM" id="Phobius"/>
    </source>
</evidence>
<keyword evidence="3" id="KW-0472">Membrane</keyword>
<feature type="transmembrane region" description="Helical" evidence="3">
    <location>
        <begin position="6"/>
        <end position="25"/>
    </location>
</feature>
<dbReference type="Pfam" id="PF00795">
    <property type="entry name" value="CN_hydrolase"/>
    <property type="match status" value="1"/>
</dbReference>
<proteinExistence type="inferred from homology"/>
<evidence type="ECO:0000259" key="4">
    <source>
        <dbReference type="PROSITE" id="PS50263"/>
    </source>
</evidence>
<reference evidence="5" key="1">
    <citation type="journal article" date="2019" name="bioRxiv">
        <title>The Genome of the Zebra Mussel, Dreissena polymorpha: A Resource for Invasive Species Research.</title>
        <authorList>
            <person name="McCartney M.A."/>
            <person name="Auch B."/>
            <person name="Kono T."/>
            <person name="Mallez S."/>
            <person name="Zhang Y."/>
            <person name="Obille A."/>
            <person name="Becker A."/>
            <person name="Abrahante J.E."/>
            <person name="Garbe J."/>
            <person name="Badalamenti J.P."/>
            <person name="Herman A."/>
            <person name="Mangelson H."/>
            <person name="Liachko I."/>
            <person name="Sullivan S."/>
            <person name="Sone E.D."/>
            <person name="Koren S."/>
            <person name="Silverstein K.A.T."/>
            <person name="Beckman K.B."/>
            <person name="Gohl D.M."/>
        </authorList>
    </citation>
    <scope>NUCLEOTIDE SEQUENCE</scope>
    <source>
        <strain evidence="5">Duluth1</strain>
        <tissue evidence="5">Whole animal</tissue>
    </source>
</reference>
<dbReference type="SUPFAM" id="SSF56317">
    <property type="entry name" value="Carbon-nitrogen hydrolase"/>
    <property type="match status" value="1"/>
</dbReference>
<dbReference type="PANTHER" id="PTHR10609">
    <property type="entry name" value="BIOTINIDASE-RELATED"/>
    <property type="match status" value="1"/>
</dbReference>
<keyword evidence="3" id="KW-1133">Transmembrane helix</keyword>
<comment type="caution">
    <text evidence="5">The sequence shown here is derived from an EMBL/GenBank/DDBJ whole genome shotgun (WGS) entry which is preliminary data.</text>
</comment>